<evidence type="ECO:0000256" key="6">
    <source>
        <dbReference type="ARBA" id="ARBA00023157"/>
    </source>
</evidence>
<keyword evidence="5 16" id="KW-0378">Hydrolase</keyword>
<proteinExistence type="inferred from homology"/>
<feature type="active site" evidence="15">
    <location>
        <position position="193"/>
    </location>
</feature>
<keyword evidence="10" id="KW-0961">Cell wall biogenesis/degradation</keyword>
<dbReference type="Gene3D" id="2.160.20.10">
    <property type="entry name" value="Single-stranded right-handed beta-helix, Pectin lyase-like"/>
    <property type="match status" value="1"/>
</dbReference>
<evidence type="ECO:0000256" key="3">
    <source>
        <dbReference type="ARBA" id="ARBA00022525"/>
    </source>
</evidence>
<dbReference type="EC" id="3.2.1.67" evidence="13"/>
<evidence type="ECO:0000256" key="5">
    <source>
        <dbReference type="ARBA" id="ARBA00022801"/>
    </source>
</evidence>
<keyword evidence="8" id="KW-0119">Carbohydrate metabolism</keyword>
<evidence type="ECO:0000256" key="7">
    <source>
        <dbReference type="ARBA" id="ARBA00023180"/>
    </source>
</evidence>
<protein>
    <recommendedName>
        <fullName evidence="13">galacturonan 1,4-alpha-galacturonidase</fullName>
        <ecNumber evidence="13">3.2.1.67</ecNumber>
    </recommendedName>
</protein>
<evidence type="ECO:0000256" key="14">
    <source>
        <dbReference type="ARBA" id="ARBA00048766"/>
    </source>
</evidence>
<dbReference type="GO" id="GO:0071555">
    <property type="term" value="P:cell wall organization"/>
    <property type="evidence" value="ECO:0007669"/>
    <property type="project" value="UniProtKB-KW"/>
</dbReference>
<dbReference type="EMBL" id="SFCI01001444">
    <property type="protein sequence ID" value="TFY75757.1"/>
    <property type="molecule type" value="Genomic_DNA"/>
</dbReference>
<dbReference type="GO" id="GO:0004650">
    <property type="term" value="F:polygalacturonase activity"/>
    <property type="evidence" value="ECO:0007669"/>
    <property type="project" value="InterPro"/>
</dbReference>
<keyword evidence="18" id="KW-1185">Reference proteome</keyword>
<dbReference type="GO" id="GO:0047911">
    <property type="term" value="F:galacturan 1,4-alpha-galacturonidase activity"/>
    <property type="evidence" value="ECO:0007669"/>
    <property type="project" value="UniProtKB-EC"/>
</dbReference>
<evidence type="ECO:0000256" key="13">
    <source>
        <dbReference type="ARBA" id="ARBA00038933"/>
    </source>
</evidence>
<evidence type="ECO:0000256" key="9">
    <source>
        <dbReference type="ARBA" id="ARBA00023295"/>
    </source>
</evidence>
<evidence type="ECO:0000256" key="12">
    <source>
        <dbReference type="ARBA" id="ARBA00037312"/>
    </source>
</evidence>
<dbReference type="PROSITE" id="PS00502">
    <property type="entry name" value="POLYGALACTURONASE"/>
    <property type="match status" value="1"/>
</dbReference>
<comment type="catalytic activity">
    <reaction evidence="14">
        <text>[(1-&gt;4)-alpha-D-galacturonosyl](n) + H2O = alpha-D-galacturonate + [(1-&gt;4)-alpha-D-galacturonosyl](n-1)</text>
        <dbReference type="Rhea" id="RHEA:14117"/>
        <dbReference type="Rhea" id="RHEA-COMP:14570"/>
        <dbReference type="Rhea" id="RHEA-COMP:14572"/>
        <dbReference type="ChEBI" id="CHEBI:15377"/>
        <dbReference type="ChEBI" id="CHEBI:58658"/>
        <dbReference type="ChEBI" id="CHEBI:140523"/>
        <dbReference type="EC" id="3.2.1.67"/>
    </reaction>
</comment>
<evidence type="ECO:0000256" key="4">
    <source>
        <dbReference type="ARBA" id="ARBA00022729"/>
    </source>
</evidence>
<organism evidence="17 18">
    <name type="scientific">Hericium alpestre</name>
    <dbReference type="NCBI Taxonomy" id="135208"/>
    <lineage>
        <taxon>Eukaryota</taxon>
        <taxon>Fungi</taxon>
        <taxon>Dikarya</taxon>
        <taxon>Basidiomycota</taxon>
        <taxon>Agaricomycotina</taxon>
        <taxon>Agaricomycetes</taxon>
        <taxon>Russulales</taxon>
        <taxon>Hericiaceae</taxon>
        <taxon>Hericium</taxon>
    </lineage>
</organism>
<evidence type="ECO:0000313" key="17">
    <source>
        <dbReference type="EMBL" id="TFY75757.1"/>
    </source>
</evidence>
<dbReference type="SUPFAM" id="SSF51126">
    <property type="entry name" value="Pectin lyase-like"/>
    <property type="match status" value="1"/>
</dbReference>
<dbReference type="GO" id="GO:0005576">
    <property type="term" value="C:extracellular region"/>
    <property type="evidence" value="ECO:0007669"/>
    <property type="project" value="UniProtKB-SubCell"/>
</dbReference>
<comment type="caution">
    <text evidence="17">The sequence shown here is derived from an EMBL/GenBank/DDBJ whole genome shotgun (WGS) entry which is preliminary data.</text>
</comment>
<dbReference type="PANTHER" id="PTHR31736">
    <property type="match status" value="1"/>
</dbReference>
<dbReference type="InterPro" id="IPR011050">
    <property type="entry name" value="Pectin_lyase_fold/virulence"/>
</dbReference>
<dbReference type="STRING" id="135208.A0A4Y9ZNY0"/>
<evidence type="ECO:0000256" key="1">
    <source>
        <dbReference type="ARBA" id="ARBA00004613"/>
    </source>
</evidence>
<accession>A0A4Y9ZNY0</accession>
<comment type="function">
    <text evidence="12">Specific in hydrolyzing the terminal glycosidic bond of polygalacturonic acid and oligogalacturonates.</text>
</comment>
<dbReference type="InterPro" id="IPR000743">
    <property type="entry name" value="Glyco_hydro_28"/>
</dbReference>
<keyword evidence="9 16" id="KW-0326">Glycosidase</keyword>
<keyword evidence="4" id="KW-0732">Signal</keyword>
<comment type="similarity">
    <text evidence="2 16">Belongs to the glycosyl hydrolase 28 family.</text>
</comment>
<dbReference type="Pfam" id="PF00295">
    <property type="entry name" value="Glyco_hydro_28"/>
    <property type="match status" value="1"/>
</dbReference>
<evidence type="ECO:0000256" key="11">
    <source>
        <dbReference type="ARBA" id="ARBA00023326"/>
    </source>
</evidence>
<dbReference type="Proteomes" id="UP000298061">
    <property type="component" value="Unassembled WGS sequence"/>
</dbReference>
<gene>
    <name evidence="17" type="ORF">EWM64_g8255</name>
</gene>
<evidence type="ECO:0000256" key="15">
    <source>
        <dbReference type="PROSITE-ProRule" id="PRU10052"/>
    </source>
</evidence>
<evidence type="ECO:0000313" key="18">
    <source>
        <dbReference type="Proteomes" id="UP000298061"/>
    </source>
</evidence>
<evidence type="ECO:0000256" key="8">
    <source>
        <dbReference type="ARBA" id="ARBA00023277"/>
    </source>
</evidence>
<dbReference type="AlphaFoldDB" id="A0A4Y9ZNY0"/>
<evidence type="ECO:0000256" key="10">
    <source>
        <dbReference type="ARBA" id="ARBA00023316"/>
    </source>
</evidence>
<evidence type="ECO:0000256" key="2">
    <source>
        <dbReference type="ARBA" id="ARBA00008834"/>
    </source>
</evidence>
<keyword evidence="7" id="KW-0325">Glycoprotein</keyword>
<comment type="subcellular location">
    <subcellularLocation>
        <location evidence="1">Secreted</location>
    </subcellularLocation>
</comment>
<dbReference type="PANTHER" id="PTHR31736:SF12">
    <property type="entry name" value="EXO-POLYGALACTURONASE, PUTATIVE-RELATED"/>
    <property type="match status" value="1"/>
</dbReference>
<evidence type="ECO:0000256" key="16">
    <source>
        <dbReference type="RuleBase" id="RU361169"/>
    </source>
</evidence>
<keyword evidence="3" id="KW-0964">Secreted</keyword>
<dbReference type="OrthoDB" id="187139at2759"/>
<sequence length="323" mass="35266">MRYYYCSKTYDAQHKFTFEHDRPSEQTHQFGSLFVCTSDSGAFRQNAFFFDFQNASTFWILGGTGIVLDGGGTLDGTGQAWWDAFPSNSTLQRPIILTVFEGTDVTVRNINEVNSPFWFNLVYGSKGVTYDNLHINAVSTSQSFIANTDGWDIYRSDSVVVKNSVINNGDDCVSFKPNATNILVSNLHCNGSHGISVGSLGQYPGMLDIVENVTSTNIQISNARNGARIKAWAGPNVGSGIVKNITFDGFVETSVDNPIIIDQCYETDAAECAQFPSNTYIQDVWFTNITGTSSGSEKSVVASLSCSPDGRCSDINLNNIDLS</sequence>
<name>A0A4Y9ZNY0_9AGAM</name>
<reference evidence="17 18" key="1">
    <citation type="submission" date="2019-02" db="EMBL/GenBank/DDBJ databases">
        <title>Genome sequencing of the rare red list fungi Hericium alpestre (H. flagellum).</title>
        <authorList>
            <person name="Buettner E."/>
            <person name="Kellner H."/>
        </authorList>
    </citation>
    <scope>NUCLEOTIDE SEQUENCE [LARGE SCALE GENOMIC DNA]</scope>
    <source>
        <strain evidence="17 18">DSM 108284</strain>
    </source>
</reference>
<keyword evidence="11" id="KW-0624">Polysaccharide degradation</keyword>
<dbReference type="GO" id="GO:0000272">
    <property type="term" value="P:polysaccharide catabolic process"/>
    <property type="evidence" value="ECO:0007669"/>
    <property type="project" value="UniProtKB-KW"/>
</dbReference>
<dbReference type="InterPro" id="IPR012334">
    <property type="entry name" value="Pectin_lyas_fold"/>
</dbReference>
<keyword evidence="6" id="KW-1015">Disulfide bond</keyword>